<comment type="similarity">
    <text evidence="1">Belongs to the glycosyl hydrolase 13 family.</text>
</comment>
<dbReference type="CDD" id="cd11331">
    <property type="entry name" value="AmyAc_OligoGlu_like"/>
    <property type="match status" value="1"/>
</dbReference>
<evidence type="ECO:0000256" key="1">
    <source>
        <dbReference type="ARBA" id="ARBA00008061"/>
    </source>
</evidence>
<dbReference type="OrthoDB" id="9043248at2"/>
<protein>
    <submittedName>
        <fullName evidence="7">Alpha-amylase family glycosyl hydrolase</fullName>
    </submittedName>
    <submittedName>
        <fullName evidence="6">Glycosidase</fullName>
    </submittedName>
</protein>
<dbReference type="Proteomes" id="UP000025229">
    <property type="component" value="Chromosome"/>
</dbReference>
<dbReference type="eggNOG" id="COG0366">
    <property type="taxonomic scope" value="Bacteria"/>
</dbReference>
<dbReference type="HOGENOM" id="CLU_006462_2_3_11"/>
<dbReference type="AlphaFoldDB" id="A0A023X3S9"/>
<proteinExistence type="inferred from homology"/>
<dbReference type="InterPro" id="IPR017853">
    <property type="entry name" value="GH"/>
</dbReference>
<dbReference type="Gene3D" id="3.20.20.80">
    <property type="entry name" value="Glycosidases"/>
    <property type="match status" value="2"/>
</dbReference>
<organism evidence="6 8">
    <name type="scientific">Rubrobacter radiotolerans</name>
    <name type="common">Arthrobacter radiotolerans</name>
    <dbReference type="NCBI Taxonomy" id="42256"/>
    <lineage>
        <taxon>Bacteria</taxon>
        <taxon>Bacillati</taxon>
        <taxon>Actinomycetota</taxon>
        <taxon>Rubrobacteria</taxon>
        <taxon>Rubrobacterales</taxon>
        <taxon>Rubrobacteraceae</taxon>
        <taxon>Rubrobacter</taxon>
    </lineage>
</organism>
<accession>A0A023X3S9</accession>
<dbReference type="GO" id="GO:0004556">
    <property type="term" value="F:alpha-amylase activity"/>
    <property type="evidence" value="ECO:0007669"/>
    <property type="project" value="TreeGrafter"/>
</dbReference>
<keyword evidence="8" id="KW-1185">Reference proteome</keyword>
<dbReference type="InterPro" id="IPR013780">
    <property type="entry name" value="Glyco_hydro_b"/>
</dbReference>
<dbReference type="GO" id="GO:0009313">
    <property type="term" value="P:oligosaccharide catabolic process"/>
    <property type="evidence" value="ECO:0007669"/>
    <property type="project" value="TreeGrafter"/>
</dbReference>
<evidence type="ECO:0000313" key="8">
    <source>
        <dbReference type="Proteomes" id="UP000025229"/>
    </source>
</evidence>
<feature type="region of interest" description="Disordered" evidence="4">
    <location>
        <begin position="127"/>
        <end position="153"/>
    </location>
</feature>
<evidence type="ECO:0000256" key="3">
    <source>
        <dbReference type="ARBA" id="ARBA00023295"/>
    </source>
</evidence>
<dbReference type="PATRIC" id="fig|42256.3.peg.1857"/>
<name>A0A023X3S9_RUBRA</name>
<sequence>MKQPSWWGAGVVYQIYPRSFCDASGDGIGDLRGITRKLDYLEWLGVDAVWISPFYPSPMKDFGYDISDYCGVDPVFGTLSDFDRLVEEAHGREIKVILDYVPNHTSDEHPWFVEARSSRKNPKRDWYIWRDPKPDGKPEESPPNNWESIHGGGSAWEFDEATEQFYLHTFQVEQPDLNWSNPEVREALYGVMRFWFERGVDGFRIDALPHMAKDRQFRDDLPNPDWHPEDPPSQRLRRLYSEDQPEVMEMVRGMRAVADEYEGRVLIGEIYRPLARLMDYYGEDLDGIHLPYNFGLVLLEDWTPAAVGAFVEEYERALPEGAAANWVLGNHDNPRVASRVGEAQSRVAQMLLLTLRGSPTCYYGDEIAMTDGHIPPGAEQDPQSRSNPNYNRDPERTPMQWDASSNAGFCPETAEPWLPLPEPEVLATHNVAAQQKDPRSTLSMFRRLLGLRRKVPALTGGSFRRVETKNPSVLAYARELGGEERLLVALNFGPGRETLDLSAEALETGAGEVLLSTLMDRRGSVDLRAMTLRPHEGVVLSSALRAAGR</sequence>
<keyword evidence="3 6" id="KW-0326">Glycosidase</keyword>
<dbReference type="Proteomes" id="UP001281130">
    <property type="component" value="Unassembled WGS sequence"/>
</dbReference>
<reference evidence="7" key="2">
    <citation type="submission" date="2023-11" db="EMBL/GenBank/DDBJ databases">
        <title>MicrobeMod: A computational toolkit for identifying prokaryotic methylation and restriction-modification with nanopore sequencing.</title>
        <authorList>
            <person name="Crits-Christoph A."/>
            <person name="Kang S.C."/>
            <person name="Lee H."/>
            <person name="Ostrov N."/>
        </authorList>
    </citation>
    <scope>NUCLEOTIDE SEQUENCE</scope>
    <source>
        <strain evidence="7">ATCC 51242</strain>
    </source>
</reference>
<dbReference type="InterPro" id="IPR045857">
    <property type="entry name" value="O16G_dom_2"/>
</dbReference>
<dbReference type="Gene3D" id="3.90.400.10">
    <property type="entry name" value="Oligo-1,6-glucosidase, Domain 2"/>
    <property type="match status" value="1"/>
</dbReference>
<evidence type="ECO:0000259" key="5">
    <source>
        <dbReference type="SMART" id="SM00642"/>
    </source>
</evidence>
<dbReference type="Gene3D" id="2.60.40.1180">
    <property type="entry name" value="Golgi alpha-mannosidase II"/>
    <property type="match status" value="1"/>
</dbReference>
<evidence type="ECO:0000313" key="6">
    <source>
        <dbReference type="EMBL" id="AHY47112.1"/>
    </source>
</evidence>
<feature type="compositionally biased region" description="Basic and acidic residues" evidence="4">
    <location>
        <begin position="127"/>
        <end position="140"/>
    </location>
</feature>
<dbReference type="SUPFAM" id="SSF51011">
    <property type="entry name" value="Glycosyl hydrolase domain"/>
    <property type="match status" value="1"/>
</dbReference>
<dbReference type="FunFam" id="3.90.400.10:FF:000002">
    <property type="entry name" value="Sucrose isomerase"/>
    <property type="match status" value="1"/>
</dbReference>
<evidence type="ECO:0000313" key="7">
    <source>
        <dbReference type="EMBL" id="MDX5894517.1"/>
    </source>
</evidence>
<dbReference type="Pfam" id="PF00128">
    <property type="entry name" value="Alpha-amylase"/>
    <property type="match status" value="1"/>
</dbReference>
<dbReference type="SMART" id="SM00642">
    <property type="entry name" value="Aamy"/>
    <property type="match status" value="1"/>
</dbReference>
<feature type="domain" description="Glycosyl hydrolase family 13 catalytic" evidence="5">
    <location>
        <begin position="14"/>
        <end position="396"/>
    </location>
</feature>
<dbReference type="EMBL" id="CP007514">
    <property type="protein sequence ID" value="AHY47112.1"/>
    <property type="molecule type" value="Genomic_DNA"/>
</dbReference>
<reference evidence="6 8" key="1">
    <citation type="submission" date="2014-03" db="EMBL/GenBank/DDBJ databases">
        <title>Complete genome sequence of the Radio-Resistant Rubrobacter radiotolerans RSPS-4.</title>
        <authorList>
            <person name="Egas C.C."/>
            <person name="Barroso C.C."/>
            <person name="Froufe H.J.C."/>
            <person name="Pacheco J.J."/>
            <person name="Albuquerque L.L."/>
            <person name="da Costa M.M.S."/>
        </authorList>
    </citation>
    <scope>NUCLEOTIDE SEQUENCE [LARGE SCALE GENOMIC DNA]</scope>
    <source>
        <strain evidence="6 8">RSPS-4</strain>
    </source>
</reference>
<dbReference type="RefSeq" id="WP_038684702.1">
    <property type="nucleotide sequence ID" value="NZ_CP007514.1"/>
</dbReference>
<evidence type="ECO:0000256" key="4">
    <source>
        <dbReference type="SAM" id="MobiDB-lite"/>
    </source>
</evidence>
<keyword evidence="2 7" id="KW-0378">Hydrolase</keyword>
<dbReference type="SUPFAM" id="SSF51445">
    <property type="entry name" value="(Trans)glycosidases"/>
    <property type="match status" value="1"/>
</dbReference>
<dbReference type="PANTHER" id="PTHR10357">
    <property type="entry name" value="ALPHA-AMYLASE FAMILY MEMBER"/>
    <property type="match status" value="1"/>
</dbReference>
<dbReference type="InterPro" id="IPR006047">
    <property type="entry name" value="GH13_cat_dom"/>
</dbReference>
<dbReference type="STRING" id="42256.RradSPS_1829"/>
<feature type="compositionally biased region" description="Polar residues" evidence="4">
    <location>
        <begin position="381"/>
        <end position="390"/>
    </location>
</feature>
<feature type="region of interest" description="Disordered" evidence="4">
    <location>
        <begin position="372"/>
        <end position="399"/>
    </location>
</feature>
<dbReference type="PANTHER" id="PTHR10357:SF179">
    <property type="entry name" value="NEUTRAL AND BASIC AMINO ACID TRANSPORT PROTEIN RBAT"/>
    <property type="match status" value="1"/>
</dbReference>
<gene>
    <name evidence="6" type="ORF">RradSPS_1829</name>
    <name evidence="7" type="ORF">SIL72_10820</name>
</gene>
<dbReference type="KEGG" id="rrd:RradSPS_1829"/>
<dbReference type="EMBL" id="JAWXXX010000001">
    <property type="protein sequence ID" value="MDX5894517.1"/>
    <property type="molecule type" value="Genomic_DNA"/>
</dbReference>
<evidence type="ECO:0000256" key="2">
    <source>
        <dbReference type="ARBA" id="ARBA00022801"/>
    </source>
</evidence>